<dbReference type="PANTHER" id="PTHR45777">
    <property type="entry name" value="METHIONINE AMINOPEPTIDASE 2"/>
    <property type="match status" value="1"/>
</dbReference>
<comment type="cofactor">
    <cofactor evidence="3">
        <name>Zn(2+)</name>
        <dbReference type="ChEBI" id="CHEBI:29105"/>
    </cofactor>
</comment>
<dbReference type="InterPro" id="IPR002675">
    <property type="entry name" value="Ribosomal_eL38"/>
</dbReference>
<dbReference type="GO" id="GO:1990904">
    <property type="term" value="C:ribonucleoprotein complex"/>
    <property type="evidence" value="ECO:0007669"/>
    <property type="project" value="UniProtKB-KW"/>
</dbReference>
<comment type="cofactor">
    <cofactor evidence="4">
        <name>Fe(2+)</name>
        <dbReference type="ChEBI" id="CHEBI:29033"/>
    </cofactor>
</comment>
<dbReference type="PRINTS" id="PR00599">
    <property type="entry name" value="MAPEPTIDASE"/>
</dbReference>
<dbReference type="Gene3D" id="1.10.10.10">
    <property type="entry name" value="Winged helix-like DNA-binding domain superfamily/Winged helix DNA-binding domain"/>
    <property type="match status" value="1"/>
</dbReference>
<evidence type="ECO:0000256" key="2">
    <source>
        <dbReference type="ARBA" id="ARBA00001936"/>
    </source>
</evidence>
<comment type="similarity">
    <text evidence="6 15">Belongs to the eukaryotic ribosomal protein eL38 family.</text>
</comment>
<dbReference type="EMBL" id="RWGY01000051">
    <property type="protein sequence ID" value="TVU04781.1"/>
    <property type="molecule type" value="Genomic_DNA"/>
</dbReference>
<dbReference type="InterPro" id="IPR036388">
    <property type="entry name" value="WH-like_DNA-bd_sf"/>
</dbReference>
<dbReference type="GO" id="GO:0004239">
    <property type="term" value="F:initiator methionyl aminopeptidase activity"/>
    <property type="evidence" value="ECO:0007669"/>
    <property type="project" value="UniProtKB-EC"/>
</dbReference>
<dbReference type="EC" id="3.4.11.18" evidence="16"/>
<dbReference type="SUPFAM" id="SSF55920">
    <property type="entry name" value="Creatinase/aminopeptidase"/>
    <property type="match status" value="1"/>
</dbReference>
<organism evidence="19 20">
    <name type="scientific">Eragrostis curvula</name>
    <name type="common">weeping love grass</name>
    <dbReference type="NCBI Taxonomy" id="38414"/>
    <lineage>
        <taxon>Eukaryota</taxon>
        <taxon>Viridiplantae</taxon>
        <taxon>Streptophyta</taxon>
        <taxon>Embryophyta</taxon>
        <taxon>Tracheophyta</taxon>
        <taxon>Spermatophyta</taxon>
        <taxon>Magnoliopsida</taxon>
        <taxon>Liliopsida</taxon>
        <taxon>Poales</taxon>
        <taxon>Poaceae</taxon>
        <taxon>PACMAD clade</taxon>
        <taxon>Chloridoideae</taxon>
        <taxon>Eragrostideae</taxon>
        <taxon>Eragrostidinae</taxon>
        <taxon>Eragrostis</taxon>
    </lineage>
</organism>
<dbReference type="Gene3D" id="3.30.720.90">
    <property type="match status" value="1"/>
</dbReference>
<keyword evidence="13 15" id="KW-0687">Ribonucleoprotein</keyword>
<comment type="caution">
    <text evidence="19">The sequence shown here is derived from an EMBL/GenBank/DDBJ whole genome shotgun (WGS) entry which is preliminary data.</text>
</comment>
<evidence type="ECO:0000256" key="13">
    <source>
        <dbReference type="ARBA" id="ARBA00023274"/>
    </source>
</evidence>
<dbReference type="OrthoDB" id="7848262at2759"/>
<dbReference type="InterPro" id="IPR036390">
    <property type="entry name" value="WH_DNA-bd_sf"/>
</dbReference>
<dbReference type="InterPro" id="IPR001714">
    <property type="entry name" value="Pept_M24_MAP"/>
</dbReference>
<feature type="compositionally biased region" description="Basic and acidic residues" evidence="17">
    <location>
        <begin position="388"/>
        <end position="400"/>
    </location>
</feature>
<protein>
    <recommendedName>
        <fullName evidence="16">Methionine aminopeptidase</fullName>
        <ecNumber evidence="16">3.4.11.18</ecNumber>
    </recommendedName>
</protein>
<dbReference type="NCBIfam" id="TIGR00501">
    <property type="entry name" value="met_pdase_II"/>
    <property type="match status" value="1"/>
</dbReference>
<evidence type="ECO:0000256" key="5">
    <source>
        <dbReference type="ARBA" id="ARBA00004496"/>
    </source>
</evidence>
<dbReference type="FunFam" id="1.10.10.10:FF:000106">
    <property type="entry name" value="Methionine aminopeptidase 2"/>
    <property type="match status" value="1"/>
</dbReference>
<dbReference type="AlphaFoldDB" id="A0A5J9T1Q8"/>
<comment type="catalytic activity">
    <reaction evidence="1 16">
        <text>Release of N-terminal amino acids, preferentially methionine, from peptides and arylamides.</text>
        <dbReference type="EC" id="3.4.11.18"/>
    </reaction>
</comment>
<dbReference type="InterPro" id="IPR038464">
    <property type="entry name" value="Ribosomal_eL38_sf"/>
</dbReference>
<dbReference type="PROSITE" id="PS01202">
    <property type="entry name" value="MAP_2"/>
    <property type="match status" value="1"/>
</dbReference>
<reference evidence="19 20" key="1">
    <citation type="journal article" date="2019" name="Sci. Rep.">
        <title>A high-quality genome of Eragrostis curvula grass provides insights into Poaceae evolution and supports new strategies to enhance forage quality.</title>
        <authorList>
            <person name="Carballo J."/>
            <person name="Santos B.A.C.M."/>
            <person name="Zappacosta D."/>
            <person name="Garbus I."/>
            <person name="Selva J.P."/>
            <person name="Gallo C.A."/>
            <person name="Diaz A."/>
            <person name="Albertini E."/>
            <person name="Caccamo M."/>
            <person name="Echenique V."/>
        </authorList>
    </citation>
    <scope>NUCLEOTIDE SEQUENCE [LARGE SCALE GENOMIC DNA]</scope>
    <source>
        <strain evidence="20">cv. Victoria</strain>
        <tissue evidence="19">Leaf</tissue>
    </source>
</reference>
<keyword evidence="11" id="KW-0378">Hydrolase</keyword>
<dbReference type="Gene3D" id="3.90.230.10">
    <property type="entry name" value="Creatinase/methionine aminopeptidase superfamily"/>
    <property type="match status" value="1"/>
</dbReference>
<sequence>PHERCREPRASHSPSRQSCRRLQLGDVGNRSLSIGKEDIAQRGIEQLVFKNGEASSDSAAMPSPTDSSESSVKKKESGYSGKRRKVNDESESGSSRDRVSFLESCGSCAEDDEAISAEKELCEDRPADAIGSVFAKNLDLLSDAKNLDSSVSAGVSAICNDQNGIICDILTCYCQQPLDSLSFLSILSKLERKTAEFFPFTDVLPSAYRSNILEFVDVTVKLRRSLSLFRAKSVHAPTICDIAGELVKINLEINMMIRCSAVCSVHNKVTEVLKAQNEEVVKMVKLFHEHKVSTESLMKVGPPCRDASVWEGRGDETYEGFSSHARGYKSNPSRQSRPAAACSGDVEKRSPSALKEGLRLLKKYTIWLRLMQQPRRWRDCMLRKMKKQEHGHDNLSKEGEVADSNGAVSASQSSPPEDDDEAQADGPSQDGAPEAAKKKKKKSKAKKKKDPLKQTDPPSIPVDELFPLGEFPEGELQQYKDDNLWRTTSEEKRELERLQKPMYNSVRRAAEVHRQVRKYMRSIIKPGMLMIDLCETLENMVRKLIKENGLQAGIAFPTGCSLNWVAAHWTPNAGDKTVLQYDDVMKLDFGTHIDGYIVDCAFTVAFNPMYDPLLQATRDATNTGIKEAGIDARLCDVGAAIQEVMESYEVEINGKVFQVKSIRNLNGHSIGPYQIHAGKSVPIVKGGEQTKMEEGEFYAIETFGSTGKGFVREDLECSHYMKNFDVGHVPLRVAKAKQLLGTINNNFGTLAFCRRYLDRLGETKYLMALKNLCDVGIVQPYPPLCDVKGSYVSQFEHTILLRPTCKEGFTERGYISLSPPSRRRLGISFFPWDPAAASARRRARRLPGPKRKMPKQIHEIKDFLLTARRKDARSVKIKRSKDVVKFKVRCSKYLYTLCVFDAEKANKLKQSLPPVLPGNIVLMLMRFERPRGLKMERTTS</sequence>
<feature type="region of interest" description="Disordered" evidence="17">
    <location>
        <begin position="388"/>
        <end position="467"/>
    </location>
</feature>
<feature type="compositionally biased region" description="Basic and acidic residues" evidence="17">
    <location>
        <begin position="1"/>
        <end position="10"/>
    </location>
</feature>
<dbReference type="GO" id="GO:0046872">
    <property type="term" value="F:metal ion binding"/>
    <property type="evidence" value="ECO:0007669"/>
    <property type="project" value="UniProtKB-KW"/>
</dbReference>
<keyword evidence="12 15" id="KW-0689">Ribosomal protein</keyword>
<dbReference type="InterPro" id="IPR000994">
    <property type="entry name" value="Pept_M24"/>
</dbReference>
<dbReference type="CDD" id="cd01088">
    <property type="entry name" value="MetAP2"/>
    <property type="match status" value="1"/>
</dbReference>
<dbReference type="GO" id="GO:0003735">
    <property type="term" value="F:structural constituent of ribosome"/>
    <property type="evidence" value="ECO:0007669"/>
    <property type="project" value="InterPro"/>
</dbReference>
<dbReference type="Pfam" id="PF00557">
    <property type="entry name" value="Peptidase_M24"/>
    <property type="match status" value="1"/>
</dbReference>
<dbReference type="InterPro" id="IPR018349">
    <property type="entry name" value="Pept_M24A_MAP2_BS"/>
</dbReference>
<dbReference type="GO" id="GO:0005840">
    <property type="term" value="C:ribosome"/>
    <property type="evidence" value="ECO:0007669"/>
    <property type="project" value="UniProtKB-KW"/>
</dbReference>
<dbReference type="GO" id="GO:0006508">
    <property type="term" value="P:proteolysis"/>
    <property type="evidence" value="ECO:0007669"/>
    <property type="project" value="UniProtKB-KW"/>
</dbReference>
<dbReference type="FunFam" id="3.30.720.90:FF:000001">
    <property type="entry name" value="60S ribosomal protein L38"/>
    <property type="match status" value="1"/>
</dbReference>
<gene>
    <name evidence="19" type="ORF">EJB05_47915</name>
</gene>
<keyword evidence="10 16" id="KW-0479">Metal-binding</keyword>
<dbReference type="HAMAP" id="MF_03175">
    <property type="entry name" value="MetAP_2_euk"/>
    <property type="match status" value="1"/>
</dbReference>
<dbReference type="GO" id="GO:0070006">
    <property type="term" value="F:metalloaminopeptidase activity"/>
    <property type="evidence" value="ECO:0007669"/>
    <property type="project" value="InterPro"/>
</dbReference>
<dbReference type="InterPro" id="IPR050247">
    <property type="entry name" value="Met_Aminopeptidase_Type2"/>
</dbReference>
<keyword evidence="20" id="KW-1185">Reference proteome</keyword>
<evidence type="ECO:0000313" key="20">
    <source>
        <dbReference type="Proteomes" id="UP000324897"/>
    </source>
</evidence>
<evidence type="ECO:0000256" key="1">
    <source>
        <dbReference type="ARBA" id="ARBA00000294"/>
    </source>
</evidence>
<evidence type="ECO:0000313" key="19">
    <source>
        <dbReference type="EMBL" id="TVU04781.1"/>
    </source>
</evidence>
<evidence type="ECO:0000259" key="18">
    <source>
        <dbReference type="Pfam" id="PF00557"/>
    </source>
</evidence>
<evidence type="ECO:0000256" key="6">
    <source>
        <dbReference type="ARBA" id="ARBA00007803"/>
    </source>
</evidence>
<comment type="cofactor">
    <cofactor evidence="16">
        <name>Co(2+)</name>
        <dbReference type="ChEBI" id="CHEBI:48828"/>
    </cofactor>
    <cofactor evidence="16">
        <name>Zn(2+)</name>
        <dbReference type="ChEBI" id="CHEBI:29105"/>
    </cofactor>
    <cofactor evidence="16">
        <name>Mn(2+)</name>
        <dbReference type="ChEBI" id="CHEBI:29035"/>
    </cofactor>
    <cofactor evidence="16">
        <name>Fe(2+)</name>
        <dbReference type="ChEBI" id="CHEBI:29033"/>
    </cofactor>
    <text evidence="16">Binds 2 divalent metal cations per subunit. Has a high-affinity and a low affinity metal-binding site. The true nature of the physiological cofactor is under debate. The enzyme is active with cobalt, zinc, manganese or divalent iron ions.</text>
</comment>
<evidence type="ECO:0000256" key="9">
    <source>
        <dbReference type="ARBA" id="ARBA00022670"/>
    </source>
</evidence>
<evidence type="ECO:0000256" key="16">
    <source>
        <dbReference type="RuleBase" id="RU003653"/>
    </source>
</evidence>
<dbReference type="Proteomes" id="UP000324897">
    <property type="component" value="Unassembled WGS sequence"/>
</dbReference>
<keyword evidence="7 16" id="KW-0031">Aminopeptidase</keyword>
<evidence type="ECO:0000256" key="4">
    <source>
        <dbReference type="ARBA" id="ARBA00001954"/>
    </source>
</evidence>
<dbReference type="InterPro" id="IPR002468">
    <property type="entry name" value="Pept_M24A_MAP2"/>
</dbReference>
<feature type="domain" description="Peptidase M24" evidence="18">
    <location>
        <begin position="506"/>
        <end position="702"/>
    </location>
</feature>
<comment type="subcellular location">
    <subcellularLocation>
        <location evidence="5">Cytoplasm</location>
    </subcellularLocation>
</comment>
<dbReference type="GO" id="GO:0006412">
    <property type="term" value="P:translation"/>
    <property type="evidence" value="ECO:0007669"/>
    <property type="project" value="InterPro"/>
</dbReference>
<evidence type="ECO:0000256" key="3">
    <source>
        <dbReference type="ARBA" id="ARBA00001947"/>
    </source>
</evidence>
<dbReference type="InterPro" id="IPR036005">
    <property type="entry name" value="Creatinase/aminopeptidase-like"/>
</dbReference>
<comment type="similarity">
    <text evidence="16">Belongs to the peptidase M24A family.</text>
</comment>
<dbReference type="Gramene" id="TVU04781">
    <property type="protein sequence ID" value="TVU04781"/>
    <property type="gene ID" value="EJB05_47915"/>
</dbReference>
<name>A0A5J9T1Q8_9POAL</name>
<feature type="non-terminal residue" evidence="19">
    <location>
        <position position="1"/>
    </location>
</feature>
<evidence type="ECO:0000256" key="11">
    <source>
        <dbReference type="ARBA" id="ARBA00022801"/>
    </source>
</evidence>
<keyword evidence="9 16" id="KW-0645">Protease</keyword>
<comment type="function">
    <text evidence="16">Cotranslationally removes the N-terminal methionine from nascent proteins. The N-terminal methionine is often cleaved when the second residue in the primary sequence is small and uncharged (Met-Ala-, Cys, Gly, Pro, Ser, Thr, or Val).</text>
</comment>
<dbReference type="Pfam" id="PF01781">
    <property type="entry name" value="Ribosomal_L38e"/>
    <property type="match status" value="1"/>
</dbReference>
<evidence type="ECO:0000256" key="14">
    <source>
        <dbReference type="ARBA" id="ARBA00056196"/>
    </source>
</evidence>
<dbReference type="FunFam" id="3.90.230.10:FF:000003">
    <property type="entry name" value="Methionine aminopeptidase 2"/>
    <property type="match status" value="1"/>
</dbReference>
<comment type="function">
    <text evidence="14">Protects eukaryotic initiation factor EIF2S1 from translation-inhibiting phosphorylation by inhibitory kinases such as EIF2AK2/PKR and EIF2AK1/HCR. Plays a critical role in the regulation of protein synthesis.</text>
</comment>
<feature type="region of interest" description="Disordered" evidence="17">
    <location>
        <begin position="1"/>
        <end position="37"/>
    </location>
</feature>
<dbReference type="GO" id="GO:0005737">
    <property type="term" value="C:cytoplasm"/>
    <property type="evidence" value="ECO:0007669"/>
    <property type="project" value="UniProtKB-SubCell"/>
</dbReference>
<feature type="region of interest" description="Disordered" evidence="17">
    <location>
        <begin position="51"/>
        <end position="95"/>
    </location>
</feature>
<evidence type="ECO:0000256" key="17">
    <source>
        <dbReference type="SAM" id="MobiDB-lite"/>
    </source>
</evidence>
<dbReference type="PANTHER" id="PTHR45777:SF2">
    <property type="entry name" value="METHIONINE AMINOPEPTIDASE 2"/>
    <property type="match status" value="1"/>
</dbReference>
<dbReference type="SUPFAM" id="SSF46785">
    <property type="entry name" value="Winged helix' DNA-binding domain"/>
    <property type="match status" value="1"/>
</dbReference>
<feature type="compositionally biased region" description="Polar residues" evidence="17">
    <location>
        <begin position="406"/>
        <end position="415"/>
    </location>
</feature>
<evidence type="ECO:0000256" key="12">
    <source>
        <dbReference type="ARBA" id="ARBA00022980"/>
    </source>
</evidence>
<evidence type="ECO:0000256" key="7">
    <source>
        <dbReference type="ARBA" id="ARBA00022438"/>
    </source>
</evidence>
<evidence type="ECO:0000256" key="8">
    <source>
        <dbReference type="ARBA" id="ARBA00022490"/>
    </source>
</evidence>
<comment type="cofactor">
    <cofactor evidence="2">
        <name>Mn(2+)</name>
        <dbReference type="ChEBI" id="CHEBI:29035"/>
    </cofactor>
</comment>
<keyword evidence="8" id="KW-0963">Cytoplasm</keyword>
<feature type="region of interest" description="Disordered" evidence="17">
    <location>
        <begin position="321"/>
        <end position="349"/>
    </location>
</feature>
<feature type="compositionally biased region" description="Basic residues" evidence="17">
    <location>
        <begin position="437"/>
        <end position="450"/>
    </location>
</feature>
<evidence type="ECO:0000256" key="10">
    <source>
        <dbReference type="ARBA" id="ARBA00022723"/>
    </source>
</evidence>
<accession>A0A5J9T1Q8</accession>
<proteinExistence type="inferred from homology"/>
<evidence type="ECO:0000256" key="15">
    <source>
        <dbReference type="RuleBase" id="RU003445"/>
    </source>
</evidence>